<evidence type="ECO:0008006" key="4">
    <source>
        <dbReference type="Google" id="ProtNLM"/>
    </source>
</evidence>
<keyword evidence="3" id="KW-1185">Reference proteome</keyword>
<keyword evidence="1" id="KW-0472">Membrane</keyword>
<gene>
    <name evidence="2" type="ORF">OEV82_03740</name>
</gene>
<proteinExistence type="predicted"/>
<keyword evidence="1" id="KW-0812">Transmembrane</keyword>
<organism evidence="2 3">
    <name type="scientific">Pallidibacillus thermolactis</name>
    <dbReference type="NCBI Taxonomy" id="251051"/>
    <lineage>
        <taxon>Bacteria</taxon>
        <taxon>Bacillati</taxon>
        <taxon>Bacillota</taxon>
        <taxon>Bacilli</taxon>
        <taxon>Bacillales</taxon>
        <taxon>Bacillaceae</taxon>
        <taxon>Pallidibacillus</taxon>
    </lineage>
</organism>
<feature type="transmembrane region" description="Helical" evidence="1">
    <location>
        <begin position="21"/>
        <end position="42"/>
    </location>
</feature>
<sequence>MDKLFFKEVEVEELNSHVTDFWTGFGIGAGFVGAAAGLAAVLT</sequence>
<evidence type="ECO:0000256" key="1">
    <source>
        <dbReference type="SAM" id="Phobius"/>
    </source>
</evidence>
<protein>
    <recommendedName>
        <fullName evidence="4">Class IIb bacteriocin, lactobin A/cerein 7B family</fullName>
    </recommendedName>
</protein>
<comment type="caution">
    <text evidence="2">The sequence shown here is derived from an EMBL/GenBank/DDBJ whole genome shotgun (WGS) entry which is preliminary data.</text>
</comment>
<evidence type="ECO:0000313" key="3">
    <source>
        <dbReference type="Proteomes" id="UP001208656"/>
    </source>
</evidence>
<accession>A0ABT2WD16</accession>
<evidence type="ECO:0000313" key="2">
    <source>
        <dbReference type="EMBL" id="MCU9593568.1"/>
    </source>
</evidence>
<keyword evidence="1" id="KW-1133">Transmembrane helix</keyword>
<dbReference type="Proteomes" id="UP001208656">
    <property type="component" value="Unassembled WGS sequence"/>
</dbReference>
<name>A0ABT2WD16_9BACI</name>
<dbReference type="EMBL" id="JAOUSE010000006">
    <property type="protein sequence ID" value="MCU9593568.1"/>
    <property type="molecule type" value="Genomic_DNA"/>
</dbReference>
<dbReference type="RefSeq" id="WP_263061080.1">
    <property type="nucleotide sequence ID" value="NZ_JAOUSE010000006.1"/>
</dbReference>
<reference evidence="2 3" key="1">
    <citation type="submission" date="2022-10" db="EMBL/GenBank/DDBJ databases">
        <title>Description of Fervidibacillus gen. nov. in the family Fervidibacillaceae fam. nov. with two species, Fervidibacillus albus sp. nov., and Fervidibacillus halotolerans sp. nov., isolated from tidal flat sediments.</title>
        <authorList>
            <person name="Kwon K.K."/>
            <person name="Yang S.-H."/>
        </authorList>
    </citation>
    <scope>NUCLEOTIDE SEQUENCE [LARGE SCALE GENOMIC DNA]</scope>
    <source>
        <strain evidence="2 3">DSM 23332</strain>
    </source>
</reference>